<sequence length="44" mass="4734">MNSTQTTKTSLAQGAKSHLAHNLNYGSLAANACTKDFPRSLREV</sequence>
<proteinExistence type="predicted"/>
<dbReference type="EMBL" id="CAADJA010000002">
    <property type="protein sequence ID" value="VFS47783.1"/>
    <property type="molecule type" value="Genomic_DNA"/>
</dbReference>
<dbReference type="AlphaFoldDB" id="A0A484ZK84"/>
<evidence type="ECO:0000313" key="1">
    <source>
        <dbReference type="EMBL" id="VFS47783.1"/>
    </source>
</evidence>
<name>A0A484ZK84_9GAMM</name>
<accession>A0A484ZK84</accession>
<protein>
    <submittedName>
        <fullName evidence="1">Uncharacterized protein</fullName>
    </submittedName>
</protein>
<evidence type="ECO:0000313" key="2">
    <source>
        <dbReference type="Proteomes" id="UP000373449"/>
    </source>
</evidence>
<reference evidence="1 2" key="1">
    <citation type="submission" date="2019-03" db="EMBL/GenBank/DDBJ databases">
        <authorList>
            <consortium name="Pathogen Informatics"/>
        </authorList>
    </citation>
    <scope>NUCLEOTIDE SEQUENCE [LARGE SCALE GENOMIC DNA]</scope>
    <source>
        <strain evidence="1 2">NCTC12282</strain>
    </source>
</reference>
<gene>
    <name evidence="1" type="ORF">NCTC12282_02722</name>
</gene>
<organism evidence="1 2">
    <name type="scientific">Budvicia aquatica</name>
    <dbReference type="NCBI Taxonomy" id="82979"/>
    <lineage>
        <taxon>Bacteria</taxon>
        <taxon>Pseudomonadati</taxon>
        <taxon>Pseudomonadota</taxon>
        <taxon>Gammaproteobacteria</taxon>
        <taxon>Enterobacterales</taxon>
        <taxon>Budviciaceae</taxon>
        <taxon>Budvicia</taxon>
    </lineage>
</organism>
<dbReference type="Proteomes" id="UP000373449">
    <property type="component" value="Unassembled WGS sequence"/>
</dbReference>